<dbReference type="AlphaFoldDB" id="A0A552WTF6"/>
<evidence type="ECO:0000313" key="2">
    <source>
        <dbReference type="Proteomes" id="UP000318693"/>
    </source>
</evidence>
<keyword evidence="2" id="KW-1185">Reference proteome</keyword>
<gene>
    <name evidence="1" type="ORF">FJ693_08655</name>
</gene>
<name>A0A552WTF6_9MICO</name>
<organism evidence="1 2">
    <name type="scientific">Georgenia yuyongxinii</name>
    <dbReference type="NCBI Taxonomy" id="2589797"/>
    <lineage>
        <taxon>Bacteria</taxon>
        <taxon>Bacillati</taxon>
        <taxon>Actinomycetota</taxon>
        <taxon>Actinomycetes</taxon>
        <taxon>Micrococcales</taxon>
        <taxon>Bogoriellaceae</taxon>
        <taxon>Georgenia</taxon>
    </lineage>
</organism>
<dbReference type="Proteomes" id="UP000318693">
    <property type="component" value="Unassembled WGS sequence"/>
</dbReference>
<protein>
    <submittedName>
        <fullName evidence="1">Uncharacterized protein</fullName>
    </submittedName>
</protein>
<evidence type="ECO:0000313" key="1">
    <source>
        <dbReference type="EMBL" id="TRW45593.1"/>
    </source>
</evidence>
<proteinExistence type="predicted"/>
<dbReference type="EMBL" id="VJXR01000020">
    <property type="protein sequence ID" value="TRW45593.1"/>
    <property type="molecule type" value="Genomic_DNA"/>
</dbReference>
<comment type="caution">
    <text evidence="1">The sequence shown here is derived from an EMBL/GenBank/DDBJ whole genome shotgun (WGS) entry which is preliminary data.</text>
</comment>
<dbReference type="RefSeq" id="WP_143418134.1">
    <property type="nucleotide sequence ID" value="NZ_VJXR01000020.1"/>
</dbReference>
<accession>A0A552WTF6</accession>
<sequence>MNDHDLDADGELPFEAYGQFGPGRMDLRVFDLDQVWVDIVGVPHALHEMSLEQRSNVTAHVLQYADHYRAAVARDAFTEAVVALIDGTRAPHVPDLPADPREWVESTPLMRRLRAMTPGWEAHTTDDRDQLTDEDTGRWWVTTEGSAYLVDLDARTVTRAPGQGSDGLTTGLRRDGDPVPLLAIEQCRRAHPAVLVLDVRGDGVPTIRRTSLIIRITRDTAPPADD</sequence>
<reference evidence="1 2" key="1">
    <citation type="submission" date="2019-07" db="EMBL/GenBank/DDBJ databases">
        <title>Georgenia wutianyii sp. nov. and Georgenia *** sp. nov. isolated from plateau pika (Ochotona curzoniae) in the Qinghai-Tibet plateau of China.</title>
        <authorList>
            <person name="Tian Z."/>
        </authorList>
    </citation>
    <scope>NUCLEOTIDE SEQUENCE [LARGE SCALE GENOMIC DNA]</scope>
    <source>
        <strain evidence="1 2">Z446</strain>
    </source>
</reference>